<dbReference type="PRINTS" id="PR00455">
    <property type="entry name" value="HTHTETR"/>
</dbReference>
<keyword evidence="1" id="KW-0678">Repressor</keyword>
<dbReference type="Pfam" id="PF00440">
    <property type="entry name" value="TetR_N"/>
    <property type="match status" value="1"/>
</dbReference>
<comment type="caution">
    <text evidence="5">The sequence shown here is derived from an EMBL/GenBank/DDBJ whole genome shotgun (WGS) entry which is preliminary data.</text>
</comment>
<protein>
    <submittedName>
        <fullName evidence="5">TetR family transcriptional regulator</fullName>
    </submittedName>
</protein>
<dbReference type="OrthoDB" id="9780939at2"/>
<keyword evidence="6" id="KW-1185">Reference proteome</keyword>
<keyword evidence="2 3" id="KW-0238">DNA-binding</keyword>
<dbReference type="PANTHER" id="PTHR43479:SF11">
    <property type="entry name" value="ACREF_ENVCD OPERON REPRESSOR-RELATED"/>
    <property type="match status" value="1"/>
</dbReference>
<dbReference type="InterPro" id="IPR023772">
    <property type="entry name" value="DNA-bd_HTH_TetR-type_CS"/>
</dbReference>
<dbReference type="AlphaFoldDB" id="A0A2V3VUK9"/>
<dbReference type="SUPFAM" id="SSF48498">
    <property type="entry name" value="Tetracyclin repressor-like, C-terminal domain"/>
    <property type="match status" value="1"/>
</dbReference>
<sequence length="192" mass="21866">MAKPNVIQKTDLVQYAKQCLAEKGIENFTLRAVAEKAGVAQGTVYYHFRTKEQLVLEMLQDICDTSWGNLSEGEHFDIKQALESAKSRCHFDSYFHKLLFTLTVSSFTNEKIRKQLVQMFDKENKSLSQNMKKQWSSSPIRGVSFDTWGIVMNAIIDGIALQALVSKDFPIDKTYEELEHLFIGLSEMEGGN</sequence>
<evidence type="ECO:0000313" key="6">
    <source>
        <dbReference type="Proteomes" id="UP000247978"/>
    </source>
</evidence>
<dbReference type="PANTHER" id="PTHR43479">
    <property type="entry name" value="ACREF/ENVCD OPERON REPRESSOR-RELATED"/>
    <property type="match status" value="1"/>
</dbReference>
<dbReference type="PROSITE" id="PS50977">
    <property type="entry name" value="HTH_TETR_2"/>
    <property type="match status" value="1"/>
</dbReference>
<gene>
    <name evidence="5" type="ORF">DFR56_110113</name>
</gene>
<dbReference type="RefSeq" id="WP_110396070.1">
    <property type="nucleotide sequence ID" value="NZ_JADIJL010000018.1"/>
</dbReference>
<evidence type="ECO:0000256" key="3">
    <source>
        <dbReference type="PROSITE-ProRule" id="PRU00335"/>
    </source>
</evidence>
<evidence type="ECO:0000256" key="1">
    <source>
        <dbReference type="ARBA" id="ARBA00022491"/>
    </source>
</evidence>
<dbReference type="InterPro" id="IPR036271">
    <property type="entry name" value="Tet_transcr_reg_TetR-rel_C_sf"/>
</dbReference>
<dbReference type="GO" id="GO:0003677">
    <property type="term" value="F:DNA binding"/>
    <property type="evidence" value="ECO:0007669"/>
    <property type="project" value="UniProtKB-UniRule"/>
</dbReference>
<dbReference type="Proteomes" id="UP000247978">
    <property type="component" value="Unassembled WGS sequence"/>
</dbReference>
<name>A0A2V3VUK9_9BACI</name>
<accession>A0A2V3VUK9</accession>
<dbReference type="PROSITE" id="PS01081">
    <property type="entry name" value="HTH_TETR_1"/>
    <property type="match status" value="1"/>
</dbReference>
<evidence type="ECO:0000313" key="5">
    <source>
        <dbReference type="EMBL" id="PXW85612.1"/>
    </source>
</evidence>
<dbReference type="InterPro" id="IPR050624">
    <property type="entry name" value="HTH-type_Tx_Regulator"/>
</dbReference>
<dbReference type="InterPro" id="IPR001647">
    <property type="entry name" value="HTH_TetR"/>
</dbReference>
<feature type="domain" description="HTH tetR-type" evidence="4">
    <location>
        <begin position="6"/>
        <end position="66"/>
    </location>
</feature>
<evidence type="ECO:0000259" key="4">
    <source>
        <dbReference type="PROSITE" id="PS50977"/>
    </source>
</evidence>
<dbReference type="Gene3D" id="1.10.357.10">
    <property type="entry name" value="Tetracycline Repressor, domain 2"/>
    <property type="match status" value="1"/>
</dbReference>
<dbReference type="SUPFAM" id="SSF46689">
    <property type="entry name" value="Homeodomain-like"/>
    <property type="match status" value="1"/>
</dbReference>
<dbReference type="InterPro" id="IPR009057">
    <property type="entry name" value="Homeodomain-like_sf"/>
</dbReference>
<feature type="DNA-binding region" description="H-T-H motif" evidence="3">
    <location>
        <begin position="29"/>
        <end position="48"/>
    </location>
</feature>
<reference evidence="5 6" key="1">
    <citation type="submission" date="2018-05" db="EMBL/GenBank/DDBJ databases">
        <title>Genomic Encyclopedia of Type Strains, Phase IV (KMG-IV): sequencing the most valuable type-strain genomes for metagenomic binning, comparative biology and taxonomic classification.</title>
        <authorList>
            <person name="Goeker M."/>
        </authorList>
    </citation>
    <scope>NUCLEOTIDE SEQUENCE [LARGE SCALE GENOMIC DNA]</scope>
    <source>
        <strain evidence="5 6">DSM 28556</strain>
    </source>
</reference>
<proteinExistence type="predicted"/>
<dbReference type="EMBL" id="QJJQ01000010">
    <property type="protein sequence ID" value="PXW85612.1"/>
    <property type="molecule type" value="Genomic_DNA"/>
</dbReference>
<organism evidence="5 6">
    <name type="scientific">Pseudogracilibacillus auburnensis</name>
    <dbReference type="NCBI Taxonomy" id="1494959"/>
    <lineage>
        <taxon>Bacteria</taxon>
        <taxon>Bacillati</taxon>
        <taxon>Bacillota</taxon>
        <taxon>Bacilli</taxon>
        <taxon>Bacillales</taxon>
        <taxon>Bacillaceae</taxon>
        <taxon>Pseudogracilibacillus</taxon>
    </lineage>
</organism>
<evidence type="ECO:0000256" key="2">
    <source>
        <dbReference type="ARBA" id="ARBA00023125"/>
    </source>
</evidence>